<name>A0AB39DND1_9BURK</name>
<feature type="compositionally biased region" description="Basic and acidic residues" evidence="1">
    <location>
        <begin position="86"/>
        <end position="97"/>
    </location>
</feature>
<dbReference type="InterPro" id="IPR010781">
    <property type="entry name" value="DUF1376"/>
</dbReference>
<protein>
    <submittedName>
        <fullName evidence="3">YdaU family protein</fullName>
    </submittedName>
</protein>
<organism evidence="3">
    <name type="scientific">Castellaniella ginsengisoli</name>
    <dbReference type="NCBI Taxonomy" id="546114"/>
    <lineage>
        <taxon>Bacteria</taxon>
        <taxon>Pseudomonadati</taxon>
        <taxon>Pseudomonadota</taxon>
        <taxon>Betaproteobacteria</taxon>
        <taxon>Burkholderiales</taxon>
        <taxon>Alcaligenaceae</taxon>
        <taxon>Castellaniella</taxon>
    </lineage>
</organism>
<dbReference type="EMBL" id="CP158257">
    <property type="protein sequence ID" value="XDJ55717.1"/>
    <property type="molecule type" value="Genomic_DNA"/>
</dbReference>
<proteinExistence type="predicted"/>
<dbReference type="AlphaFoldDB" id="A0AB39DND1"/>
<reference evidence="3" key="1">
    <citation type="submission" date="2024-05" db="EMBL/GenBank/DDBJ databases">
        <authorList>
            <person name="Luo Y.-C."/>
            <person name="Nicholds J."/>
            <person name="Mortimer T."/>
            <person name="Maboni G."/>
        </authorList>
    </citation>
    <scope>NUCLEOTIDE SEQUENCE</scope>
    <source>
        <strain evidence="3">150221</strain>
        <strain evidence="2">153271</strain>
    </source>
</reference>
<accession>A0AB39DND1</accession>
<dbReference type="GeneID" id="93065982"/>
<feature type="compositionally biased region" description="Low complexity" evidence="1">
    <location>
        <begin position="113"/>
        <end position="127"/>
    </location>
</feature>
<evidence type="ECO:0000313" key="3">
    <source>
        <dbReference type="EMBL" id="XDJ55717.1"/>
    </source>
</evidence>
<feature type="region of interest" description="Disordered" evidence="1">
    <location>
        <begin position="86"/>
        <end position="171"/>
    </location>
</feature>
<dbReference type="RefSeq" id="WP_368647797.1">
    <property type="nucleotide sequence ID" value="NZ_CP158253.1"/>
</dbReference>
<dbReference type="KEGG" id="cgin:ABRZ00_00570"/>
<dbReference type="EMBL" id="CP158253">
    <property type="protein sequence ID" value="XDJ45060.1"/>
    <property type="molecule type" value="Genomic_DNA"/>
</dbReference>
<sequence>MNYYPHHIGDYLKDTAHLTMIEDGAYRRLIDLYYLHEKPLPAEKRQVYRLARAASTAERGAVDTILDEYFTLTDDGWTHRRCDAEVAKSREKSEKARTSAASRWQAKTHSDGNANASGKNANAYANAQETHGRTHSDGNAYPITNNQEPIQKNPPNPPGGESPAKKPRERKPRIQLKTFIDQCMQAGEKPISGYQPLLTYVENTGLPMDFVQIAWDVFKREFLPPGEHASRLQADWRRHFLNYVEKGYYRLWYAKQTDDGPIYELSTQGIQAQASLRKEAA</sequence>
<dbReference type="Pfam" id="PF07120">
    <property type="entry name" value="DUF1376"/>
    <property type="match status" value="1"/>
</dbReference>
<gene>
    <name evidence="3" type="ORF">ABRZ00_00570</name>
    <name evidence="2" type="ORF">ABRZ02_01820</name>
</gene>
<evidence type="ECO:0000313" key="2">
    <source>
        <dbReference type="EMBL" id="XDJ45060.1"/>
    </source>
</evidence>
<evidence type="ECO:0000256" key="1">
    <source>
        <dbReference type="SAM" id="MobiDB-lite"/>
    </source>
</evidence>